<sequence>MRLEELPRDDPHRKMELSIAAAAAQLRAIQDRKIARNRQYSKADETTPSFASDEVPIFPQQDSFHETQFLNERLGVGNRLQASSLFLPKGRKSWKCGDSVLPTPHLESNWKETDQTTLAIPMDQLKPGGNLMALVQETMMCYYNYEDRSIVDQVLVRQEEDAFDGVCTTGFCIDGIPMNQPLLQPILPEDPTDIFCRLPVVTSIEFNPNAKTGIPKYRATFQVYGEKISGFGETRAQARRDGALKLCYTFQHVLDVHDYDHVYWFPLPSKDRPKARGRAENELINAVRCKAEESTPIESEISPRLFQSEVTVQGYKIQAQAWSKKLARKRLHLYLMLLMPKELRKIDTTVWLGDGAGMAPDASYGQTDVQRGLKRSSDIELEHLVKRAKKQPLIIFDGSDDELKVLAEKHVATSFSDNYSFPINPRAKKSMSFFLQHRCQGRYKFDRIDKTVNDKLVVNLLLPDGTDHIGHGKNLDSAKHSALIAALDNNTILAQTEPMSFYGICAYGLLQATCKGIHLAVQPNHDSSVWTCTIHAGRPETNGDITIETFAASDFTKKGAQRLAACQFLSNYNNQARHIWKLARKTAVEKHRNASINYHNRLTLLFQPLGIKKPSLDDSGLITWSIYGKTFSIKGTGEKLIDDQNIFEEISTTFPFLTAILEENIENEPIKIMNQKLSMNKKLQEMGGRKMNWKIEHFDDEIKYFRVSFTLPSLDRFVGEGTSLASAQNAAALNCLKNHPVLSIGDSALDLQNHMQKLVTRVSSKGGEVKTKVESGDPDCPVTMYCRVRVSVFQNGVKLTESTATGISKIHAESRAAFKIIEEPKYEGKPCLAQLQERKIQVRWEIESAKEDLLKKVSLMYAPPEHKLQIYEGEGITENLAKAKVAKAFLTATFGPDRSFCHEREVTSIRQIKPMNRNGENDPDLPPICRERGNRLPEEPVDLNVEAQKRIEKFKTFMKKVHSKKNEALENKELESADEEEPLSIVE</sequence>
<name>E4XGH4_OIKDI</name>
<organism evidence="2">
    <name type="scientific">Oikopleura dioica</name>
    <name type="common">Tunicate</name>
    <dbReference type="NCBI Taxonomy" id="34765"/>
    <lineage>
        <taxon>Eukaryota</taxon>
        <taxon>Metazoa</taxon>
        <taxon>Chordata</taxon>
        <taxon>Tunicata</taxon>
        <taxon>Appendicularia</taxon>
        <taxon>Copelata</taxon>
        <taxon>Oikopleuridae</taxon>
        <taxon>Oikopleura</taxon>
    </lineage>
</organism>
<evidence type="ECO:0000256" key="1">
    <source>
        <dbReference type="SAM" id="MobiDB-lite"/>
    </source>
</evidence>
<protein>
    <recommendedName>
        <fullName evidence="4">DRBM domain-containing protein</fullName>
    </recommendedName>
</protein>
<dbReference type="AlphaFoldDB" id="E4XGH4"/>
<dbReference type="InParanoid" id="E4XGH4"/>
<proteinExistence type="predicted"/>
<dbReference type="EMBL" id="FN653048">
    <property type="protein sequence ID" value="CBY09772.1"/>
    <property type="molecule type" value="Genomic_DNA"/>
</dbReference>
<feature type="compositionally biased region" description="Acidic residues" evidence="1">
    <location>
        <begin position="976"/>
        <end position="987"/>
    </location>
</feature>
<keyword evidence="3" id="KW-1185">Reference proteome</keyword>
<reference evidence="2" key="1">
    <citation type="journal article" date="2010" name="Science">
        <title>Plasticity of animal genome architecture unmasked by rapid evolution of a pelagic tunicate.</title>
        <authorList>
            <person name="Denoeud F."/>
            <person name="Henriet S."/>
            <person name="Mungpakdee S."/>
            <person name="Aury J.M."/>
            <person name="Da Silva C."/>
            <person name="Brinkmann H."/>
            <person name="Mikhaleva J."/>
            <person name="Olsen L.C."/>
            <person name="Jubin C."/>
            <person name="Canestro C."/>
            <person name="Bouquet J.M."/>
            <person name="Danks G."/>
            <person name="Poulain J."/>
            <person name="Campsteijn C."/>
            <person name="Adamski M."/>
            <person name="Cross I."/>
            <person name="Yadetie F."/>
            <person name="Muffato M."/>
            <person name="Louis A."/>
            <person name="Butcher S."/>
            <person name="Tsagkogeorga G."/>
            <person name="Konrad A."/>
            <person name="Singh S."/>
            <person name="Jensen M.F."/>
            <person name="Cong E.H."/>
            <person name="Eikeseth-Otteraa H."/>
            <person name="Noel B."/>
            <person name="Anthouard V."/>
            <person name="Porcel B.M."/>
            <person name="Kachouri-Lafond R."/>
            <person name="Nishino A."/>
            <person name="Ugolini M."/>
            <person name="Chourrout P."/>
            <person name="Nishida H."/>
            <person name="Aasland R."/>
            <person name="Huzurbazar S."/>
            <person name="Westhof E."/>
            <person name="Delsuc F."/>
            <person name="Lehrach H."/>
            <person name="Reinhardt R."/>
            <person name="Weissenbach J."/>
            <person name="Roy S.W."/>
            <person name="Artiguenave F."/>
            <person name="Postlethwait J.H."/>
            <person name="Manak J.R."/>
            <person name="Thompson E.M."/>
            <person name="Jaillon O."/>
            <person name="Du Pasquier L."/>
            <person name="Boudinot P."/>
            <person name="Liberles D.A."/>
            <person name="Volff J.N."/>
            <person name="Philippe H."/>
            <person name="Lenhard B."/>
            <person name="Roest Crollius H."/>
            <person name="Wincker P."/>
            <person name="Chourrout D."/>
        </authorList>
    </citation>
    <scope>NUCLEOTIDE SEQUENCE [LARGE SCALE GENOMIC DNA]</scope>
</reference>
<evidence type="ECO:0008006" key="4">
    <source>
        <dbReference type="Google" id="ProtNLM"/>
    </source>
</evidence>
<dbReference type="OrthoDB" id="10307423at2759"/>
<feature type="region of interest" description="Disordered" evidence="1">
    <location>
        <begin position="965"/>
        <end position="987"/>
    </location>
</feature>
<dbReference type="Proteomes" id="UP000001307">
    <property type="component" value="Unassembled WGS sequence"/>
</dbReference>
<gene>
    <name evidence="2" type="ORF">GSOID_T00010585001</name>
</gene>
<evidence type="ECO:0000313" key="3">
    <source>
        <dbReference type="Proteomes" id="UP000001307"/>
    </source>
</evidence>
<feature type="compositionally biased region" description="Basic and acidic residues" evidence="1">
    <location>
        <begin position="965"/>
        <end position="975"/>
    </location>
</feature>
<accession>E4XGH4</accession>
<evidence type="ECO:0000313" key="2">
    <source>
        <dbReference type="EMBL" id="CBY09772.1"/>
    </source>
</evidence>